<dbReference type="AlphaFoldDB" id="A0A382J1B7"/>
<dbReference type="SMART" id="SM00316">
    <property type="entry name" value="S1"/>
    <property type="match status" value="2"/>
</dbReference>
<dbReference type="PANTHER" id="PTHR10724:SF7">
    <property type="entry name" value="SMALL RIBOSOMAL SUBUNIT PROTEIN BS1C"/>
    <property type="match status" value="1"/>
</dbReference>
<evidence type="ECO:0000256" key="3">
    <source>
        <dbReference type="ARBA" id="ARBA00023274"/>
    </source>
</evidence>
<evidence type="ECO:0000313" key="5">
    <source>
        <dbReference type="EMBL" id="SVC05355.1"/>
    </source>
</evidence>
<dbReference type="InterPro" id="IPR035104">
    <property type="entry name" value="Ribosomal_protein_S1-like"/>
</dbReference>
<proteinExistence type="inferred from homology"/>
<dbReference type="SUPFAM" id="SSF50249">
    <property type="entry name" value="Nucleic acid-binding proteins"/>
    <property type="match status" value="3"/>
</dbReference>
<sequence>MEEILKQDKSRSHKEFEKLLSEDLGNRKFKEGEIATGTIEEIGKKFVFIDLGLKSSGAIPIEEFKLTKEIDTIEIGSKIDVLLEKIENRDGEIVISREKARRAKSWKKMEKAFESKQEVQGVIISRCKGGFVVNVDSCLCFLPGSQVDLRPLKNFDHLMKVPQTFECVKLDKKRGNIVLSRRAVIEKIRNKDKNKIISKLKEGDIVQGIVKNLTDWGVFIDLNGVDAL</sequence>
<dbReference type="GO" id="GO:0022627">
    <property type="term" value="C:cytosolic small ribosomal subunit"/>
    <property type="evidence" value="ECO:0007669"/>
    <property type="project" value="TreeGrafter"/>
</dbReference>
<keyword evidence="3" id="KW-0687">Ribonucleoprotein</keyword>
<reference evidence="5" key="1">
    <citation type="submission" date="2018-05" db="EMBL/GenBank/DDBJ databases">
        <authorList>
            <person name="Lanie J.A."/>
            <person name="Ng W.-L."/>
            <person name="Kazmierczak K.M."/>
            <person name="Andrzejewski T.M."/>
            <person name="Davidsen T.M."/>
            <person name="Wayne K.J."/>
            <person name="Tettelin H."/>
            <person name="Glass J.I."/>
            <person name="Rusch D."/>
            <person name="Podicherti R."/>
            <person name="Tsui H.-C.T."/>
            <person name="Winkler M.E."/>
        </authorList>
    </citation>
    <scope>NUCLEOTIDE SEQUENCE</scope>
</reference>
<name>A0A382J1B7_9ZZZZ</name>
<dbReference type="PROSITE" id="PS50126">
    <property type="entry name" value="S1"/>
    <property type="match status" value="2"/>
</dbReference>
<protein>
    <recommendedName>
        <fullName evidence="4">S1 motif domain-containing protein</fullName>
    </recommendedName>
</protein>
<feature type="domain" description="S1 motif" evidence="4">
    <location>
        <begin position="203"/>
        <end position="228"/>
    </location>
</feature>
<dbReference type="CDD" id="cd04465">
    <property type="entry name" value="S1_RPS1_repeat_ec2_hs2"/>
    <property type="match status" value="1"/>
</dbReference>
<feature type="non-terminal residue" evidence="5">
    <location>
        <position position="228"/>
    </location>
</feature>
<dbReference type="Pfam" id="PF00575">
    <property type="entry name" value="S1"/>
    <property type="match status" value="1"/>
</dbReference>
<keyword evidence="2" id="KW-0689">Ribosomal protein</keyword>
<accession>A0A382J1B7</accession>
<dbReference type="InterPro" id="IPR012340">
    <property type="entry name" value="NA-bd_OB-fold"/>
</dbReference>
<dbReference type="GO" id="GO:0003729">
    <property type="term" value="F:mRNA binding"/>
    <property type="evidence" value="ECO:0007669"/>
    <property type="project" value="TreeGrafter"/>
</dbReference>
<evidence type="ECO:0000256" key="2">
    <source>
        <dbReference type="ARBA" id="ARBA00022980"/>
    </source>
</evidence>
<dbReference type="PANTHER" id="PTHR10724">
    <property type="entry name" value="30S RIBOSOMAL PROTEIN S1"/>
    <property type="match status" value="1"/>
</dbReference>
<dbReference type="InterPro" id="IPR003029">
    <property type="entry name" value="S1_domain"/>
</dbReference>
<dbReference type="InterPro" id="IPR050437">
    <property type="entry name" value="Ribos_protein_bS1-like"/>
</dbReference>
<dbReference type="Gene3D" id="2.40.50.140">
    <property type="entry name" value="Nucleic acid-binding proteins"/>
    <property type="match status" value="3"/>
</dbReference>
<comment type="similarity">
    <text evidence="1">Belongs to the bacterial ribosomal protein bS1 family.</text>
</comment>
<dbReference type="PRINTS" id="PR00681">
    <property type="entry name" value="RIBOSOMALS1"/>
</dbReference>
<evidence type="ECO:0000256" key="1">
    <source>
        <dbReference type="ARBA" id="ARBA00006767"/>
    </source>
</evidence>
<feature type="domain" description="S1 motif" evidence="4">
    <location>
        <begin position="32"/>
        <end position="98"/>
    </location>
</feature>
<dbReference type="CDD" id="cd05687">
    <property type="entry name" value="S1_RPS1_repeat_ec1_hs1"/>
    <property type="match status" value="1"/>
</dbReference>
<dbReference type="EMBL" id="UINC01070870">
    <property type="protein sequence ID" value="SVC05355.1"/>
    <property type="molecule type" value="Genomic_DNA"/>
</dbReference>
<evidence type="ECO:0000259" key="4">
    <source>
        <dbReference type="PROSITE" id="PS50126"/>
    </source>
</evidence>
<dbReference type="GO" id="GO:0003735">
    <property type="term" value="F:structural constituent of ribosome"/>
    <property type="evidence" value="ECO:0007669"/>
    <property type="project" value="TreeGrafter"/>
</dbReference>
<dbReference type="GO" id="GO:0006412">
    <property type="term" value="P:translation"/>
    <property type="evidence" value="ECO:0007669"/>
    <property type="project" value="TreeGrafter"/>
</dbReference>
<organism evidence="5">
    <name type="scientific">marine metagenome</name>
    <dbReference type="NCBI Taxonomy" id="408172"/>
    <lineage>
        <taxon>unclassified sequences</taxon>
        <taxon>metagenomes</taxon>
        <taxon>ecological metagenomes</taxon>
    </lineage>
</organism>
<gene>
    <name evidence="5" type="ORF">METZ01_LOCUS258209</name>
</gene>